<dbReference type="GO" id="GO:0005886">
    <property type="term" value="C:plasma membrane"/>
    <property type="evidence" value="ECO:0007669"/>
    <property type="project" value="UniProtKB-SubCell"/>
</dbReference>
<keyword evidence="11" id="KW-1185">Reference proteome</keyword>
<dbReference type="CDD" id="cd06261">
    <property type="entry name" value="TM_PBP2"/>
    <property type="match status" value="1"/>
</dbReference>
<evidence type="ECO:0000256" key="3">
    <source>
        <dbReference type="ARBA" id="ARBA00022475"/>
    </source>
</evidence>
<comment type="similarity">
    <text evidence="8">Belongs to the binding-protein-dependent transport system permease family.</text>
</comment>
<dbReference type="HOGENOM" id="CLU_016047_3_1_5"/>
<evidence type="ECO:0000313" key="11">
    <source>
        <dbReference type="Proteomes" id="UP000007029"/>
    </source>
</evidence>
<keyword evidence="2 8" id="KW-0813">Transport</keyword>
<dbReference type="PANTHER" id="PTHR43357:SF4">
    <property type="entry name" value="INNER MEMBRANE ABC TRANSPORTER PERMEASE PROTEIN YDCV"/>
    <property type="match status" value="1"/>
</dbReference>
<evidence type="ECO:0000256" key="7">
    <source>
        <dbReference type="ARBA" id="ARBA00023136"/>
    </source>
</evidence>
<evidence type="ECO:0000256" key="6">
    <source>
        <dbReference type="ARBA" id="ARBA00022989"/>
    </source>
</evidence>
<evidence type="ECO:0000256" key="8">
    <source>
        <dbReference type="RuleBase" id="RU363032"/>
    </source>
</evidence>
<feature type="transmembrane region" description="Helical" evidence="8">
    <location>
        <begin position="100"/>
        <end position="119"/>
    </location>
</feature>
<feature type="transmembrane region" description="Helical" evidence="8">
    <location>
        <begin position="131"/>
        <end position="153"/>
    </location>
</feature>
<dbReference type="Pfam" id="PF00528">
    <property type="entry name" value="BPD_transp_1"/>
    <property type="match status" value="1"/>
</dbReference>
<comment type="subcellular location">
    <subcellularLocation>
        <location evidence="1">Cell inner membrane</location>
        <topology evidence="1">Multi-pass membrane protein</topology>
    </subcellularLocation>
    <subcellularLocation>
        <location evidence="8">Cell membrane</location>
        <topology evidence="8">Multi-pass membrane protein</topology>
    </subcellularLocation>
</comment>
<keyword evidence="3" id="KW-1003">Cell membrane</keyword>
<dbReference type="PROSITE" id="PS50928">
    <property type="entry name" value="ABC_TM1"/>
    <property type="match status" value="1"/>
</dbReference>
<evidence type="ECO:0000259" key="9">
    <source>
        <dbReference type="PROSITE" id="PS50928"/>
    </source>
</evidence>
<dbReference type="eggNOG" id="COG1177">
    <property type="taxonomic scope" value="Bacteria"/>
</dbReference>
<evidence type="ECO:0000256" key="4">
    <source>
        <dbReference type="ARBA" id="ARBA00022519"/>
    </source>
</evidence>
<protein>
    <submittedName>
        <fullName evidence="10">ABC transporter, permease protein, putative</fullName>
    </submittedName>
</protein>
<gene>
    <name evidence="10" type="ordered locus">RD1_3862</name>
</gene>
<reference evidence="10 11" key="1">
    <citation type="journal article" date="2007" name="J. Bacteriol.">
        <title>The complete genome sequence of Roseobacter denitrificans reveals a mixotrophic rather than photosynthetic metabolism.</title>
        <authorList>
            <person name="Swingley W.D."/>
            <person name="Sadekar S."/>
            <person name="Mastrian S.D."/>
            <person name="Matthies H.J."/>
            <person name="Hao J."/>
            <person name="Ramos H."/>
            <person name="Acharya C.R."/>
            <person name="Conrad A.L."/>
            <person name="Taylor H.L."/>
            <person name="Dejesa L.C."/>
            <person name="Shah M.K."/>
            <person name="O'huallachain M.E."/>
            <person name="Lince M.T."/>
            <person name="Blankenship R.E."/>
            <person name="Beatty J.T."/>
            <person name="Touchman J.W."/>
        </authorList>
    </citation>
    <scope>NUCLEOTIDE SEQUENCE [LARGE SCALE GENOMIC DNA]</scope>
    <source>
        <strain evidence="11">ATCC 33942 / OCh 114</strain>
    </source>
</reference>
<evidence type="ECO:0000256" key="2">
    <source>
        <dbReference type="ARBA" id="ARBA00022448"/>
    </source>
</evidence>
<organism evidence="10 11">
    <name type="scientific">Roseobacter denitrificans (strain ATCC 33942 / OCh 114)</name>
    <name type="common">Erythrobacter sp. (strain OCh 114)</name>
    <name type="synonym">Roseobacter denitrificans</name>
    <dbReference type="NCBI Taxonomy" id="375451"/>
    <lineage>
        <taxon>Bacteria</taxon>
        <taxon>Pseudomonadati</taxon>
        <taxon>Pseudomonadota</taxon>
        <taxon>Alphaproteobacteria</taxon>
        <taxon>Rhodobacterales</taxon>
        <taxon>Roseobacteraceae</taxon>
        <taxon>Roseobacter</taxon>
    </lineage>
</organism>
<dbReference type="Proteomes" id="UP000007029">
    <property type="component" value="Chromosome"/>
</dbReference>
<dbReference type="SUPFAM" id="SSF161098">
    <property type="entry name" value="MetI-like"/>
    <property type="match status" value="1"/>
</dbReference>
<keyword evidence="7 8" id="KW-0472">Membrane</keyword>
<dbReference type="Gene3D" id="1.10.3720.10">
    <property type="entry name" value="MetI-like"/>
    <property type="match status" value="1"/>
</dbReference>
<feature type="transmembrane region" description="Helical" evidence="8">
    <location>
        <begin position="38"/>
        <end position="63"/>
    </location>
</feature>
<keyword evidence="6 8" id="KW-1133">Transmembrane helix</keyword>
<dbReference type="GO" id="GO:0055085">
    <property type="term" value="P:transmembrane transport"/>
    <property type="evidence" value="ECO:0007669"/>
    <property type="project" value="InterPro"/>
</dbReference>
<feature type="domain" description="ABC transmembrane type-1" evidence="9">
    <location>
        <begin position="94"/>
        <end position="282"/>
    </location>
</feature>
<evidence type="ECO:0000256" key="5">
    <source>
        <dbReference type="ARBA" id="ARBA00022692"/>
    </source>
</evidence>
<feature type="transmembrane region" description="Helical" evidence="8">
    <location>
        <begin position="264"/>
        <end position="286"/>
    </location>
</feature>
<feature type="transmembrane region" description="Helical" evidence="8">
    <location>
        <begin position="206"/>
        <end position="228"/>
    </location>
</feature>
<dbReference type="EMBL" id="CP000362">
    <property type="protein sequence ID" value="ABG33324.1"/>
    <property type="molecule type" value="Genomic_DNA"/>
</dbReference>
<dbReference type="KEGG" id="rde:RD1_3862"/>
<sequence>MAGVAFRQPAQCNGGRALMLKWLNSRASETQVTHGQRLWLYVFAVIVMLLLVAPTLIVIPMSFSESQYLEFPPETWSLRWYRNYFGSPEWMQATATSLKAAVLTMLVATPVGVFAAYGLHTSRVRFVRLAYLMLITPMMVPVVLVAIGAFYVFVQIKLLYTLTGLVLAHSVLALPLVVIVTGSALKSYDMNQELAARSLGAPRWKAFLTITVPQIRFAIVTAALLAFLTSFDEVVVAMFISGGDNPTLTRNMFNALRDQIDPTIAAISTIMIIITSLMMILAQIFGRNPSDK</sequence>
<evidence type="ECO:0000313" key="10">
    <source>
        <dbReference type="EMBL" id="ABG33324.1"/>
    </source>
</evidence>
<dbReference type="STRING" id="375451.RD1_3862"/>
<dbReference type="InterPro" id="IPR000515">
    <property type="entry name" value="MetI-like"/>
</dbReference>
<feature type="transmembrane region" description="Helical" evidence="8">
    <location>
        <begin position="159"/>
        <end position="185"/>
    </location>
</feature>
<keyword evidence="5 8" id="KW-0812">Transmembrane</keyword>
<dbReference type="AlphaFoldDB" id="Q161L9"/>
<keyword evidence="4" id="KW-0997">Cell inner membrane</keyword>
<accession>Q161L9</accession>
<name>Q161L9_ROSDO</name>
<dbReference type="PANTHER" id="PTHR43357">
    <property type="entry name" value="INNER MEMBRANE ABC TRANSPORTER PERMEASE PROTEIN YDCV"/>
    <property type="match status" value="1"/>
</dbReference>
<proteinExistence type="inferred from homology"/>
<dbReference type="InterPro" id="IPR035906">
    <property type="entry name" value="MetI-like_sf"/>
</dbReference>
<evidence type="ECO:0000256" key="1">
    <source>
        <dbReference type="ARBA" id="ARBA00004429"/>
    </source>
</evidence>